<evidence type="ECO:0000313" key="3">
    <source>
        <dbReference type="Proteomes" id="UP000594800"/>
    </source>
</evidence>
<dbReference type="SFLD" id="SFLDS00003">
    <property type="entry name" value="Haloacid_Dehalogenase"/>
    <property type="match status" value="1"/>
</dbReference>
<evidence type="ECO:0000313" key="2">
    <source>
        <dbReference type="EMBL" id="QPH54355.1"/>
    </source>
</evidence>
<dbReference type="Proteomes" id="UP000594800">
    <property type="component" value="Chromosome"/>
</dbReference>
<dbReference type="InterPro" id="IPR051540">
    <property type="entry name" value="S-2-haloacid_dehalogenase"/>
</dbReference>
<dbReference type="Pfam" id="PF00702">
    <property type="entry name" value="Hydrolase"/>
    <property type="match status" value="1"/>
</dbReference>
<dbReference type="EMBL" id="CP064942">
    <property type="protein sequence ID" value="QPH54355.1"/>
    <property type="molecule type" value="Genomic_DNA"/>
</dbReference>
<keyword evidence="1 2" id="KW-0378">Hydrolase</keyword>
<dbReference type="InterPro" id="IPR036412">
    <property type="entry name" value="HAD-like_sf"/>
</dbReference>
<dbReference type="RefSeq" id="WP_196103564.1">
    <property type="nucleotide sequence ID" value="NZ_CP064942.1"/>
</dbReference>
<dbReference type="NCBIfam" id="TIGR01549">
    <property type="entry name" value="HAD-SF-IA-v1"/>
    <property type="match status" value="1"/>
</dbReference>
<accession>A0A7S9LSU8</accession>
<name>A0A7S9LSU8_9RHOB</name>
<reference evidence="2 3" key="1">
    <citation type="submission" date="2020-11" db="EMBL/GenBank/DDBJ databases">
        <title>Description of Pontivivens ytuae sp. nov. isolated from deep sea sediment of Mariana Trench.</title>
        <authorList>
            <person name="Wang Z."/>
            <person name="Sun Q.-L."/>
            <person name="Xu X.-D."/>
            <person name="Tang Y.-Z."/>
            <person name="Zhang J."/>
        </authorList>
    </citation>
    <scope>NUCLEOTIDE SEQUENCE [LARGE SCALE GENOMIC DNA]</scope>
    <source>
        <strain evidence="2 3">MT2928</strain>
    </source>
</reference>
<dbReference type="KEGG" id="poz:I0K15_00815"/>
<gene>
    <name evidence="2" type="ORF">I0K15_00815</name>
</gene>
<organism evidence="2 3">
    <name type="scientific">Pontivivens ytuae</name>
    <dbReference type="NCBI Taxonomy" id="2789856"/>
    <lineage>
        <taxon>Bacteria</taxon>
        <taxon>Pseudomonadati</taxon>
        <taxon>Pseudomonadota</taxon>
        <taxon>Alphaproteobacteria</taxon>
        <taxon>Rhodobacterales</taxon>
        <taxon>Paracoccaceae</taxon>
        <taxon>Pontivivens</taxon>
    </lineage>
</organism>
<protein>
    <submittedName>
        <fullName evidence="2">HAD family hydrolase</fullName>
    </submittedName>
</protein>
<dbReference type="InterPro" id="IPR006439">
    <property type="entry name" value="HAD-SF_hydro_IA"/>
</dbReference>
<evidence type="ECO:0000256" key="1">
    <source>
        <dbReference type="ARBA" id="ARBA00022801"/>
    </source>
</evidence>
<keyword evidence="3" id="KW-1185">Reference proteome</keyword>
<dbReference type="InterPro" id="IPR023214">
    <property type="entry name" value="HAD_sf"/>
</dbReference>
<dbReference type="GO" id="GO:0016787">
    <property type="term" value="F:hydrolase activity"/>
    <property type="evidence" value="ECO:0007669"/>
    <property type="project" value="UniProtKB-KW"/>
</dbReference>
<dbReference type="SUPFAM" id="SSF56784">
    <property type="entry name" value="HAD-like"/>
    <property type="match status" value="1"/>
</dbReference>
<dbReference type="PANTHER" id="PTHR43316:SF3">
    <property type="entry name" value="HALOACID DEHALOGENASE, TYPE II (AFU_ORTHOLOGUE AFUA_2G07750)-RELATED"/>
    <property type="match status" value="1"/>
</dbReference>
<dbReference type="PANTHER" id="PTHR43316">
    <property type="entry name" value="HYDROLASE, HALOACID DELAHOGENASE-RELATED"/>
    <property type="match status" value="1"/>
</dbReference>
<dbReference type="SFLD" id="SFLDG01129">
    <property type="entry name" value="C1.5:_HAD__Beta-PGM__Phosphata"/>
    <property type="match status" value="1"/>
</dbReference>
<dbReference type="AlphaFoldDB" id="A0A7S9LSU8"/>
<proteinExistence type="predicted"/>
<dbReference type="Gene3D" id="3.40.50.1000">
    <property type="entry name" value="HAD superfamily/HAD-like"/>
    <property type="match status" value="1"/>
</dbReference>
<sequence length="206" mass="22376">MNPPRPRAILFDVGETLVDETTCWSCWADAMRVPRLTFFTVPGALIAQGRSHRAVFSHFDPDFDPAREDAGEPYEIPATSLYPDALPCIAALRAQGLFVGIAGNQPKGSEAALARVGIEADGLGSSHTWGVSKPDTRFFDRIVAESGFAPAEVVHVGDRYDNDVAPARAAGLRAIWLHRGPWAHLRTAPAHVERIDSLTELPTRLA</sequence>